<reference evidence="1" key="1">
    <citation type="submission" date="2019-08" db="EMBL/GenBank/DDBJ databases">
        <authorList>
            <person name="Kucharzyk K."/>
            <person name="Murdoch R.W."/>
            <person name="Higgins S."/>
            <person name="Loffler F."/>
        </authorList>
    </citation>
    <scope>NUCLEOTIDE SEQUENCE</scope>
</reference>
<gene>
    <name evidence="1" type="ORF">SDC9_165752</name>
</gene>
<name>A0A645FXF9_9ZZZZ</name>
<organism evidence="1">
    <name type="scientific">bioreactor metagenome</name>
    <dbReference type="NCBI Taxonomy" id="1076179"/>
    <lineage>
        <taxon>unclassified sequences</taxon>
        <taxon>metagenomes</taxon>
        <taxon>ecological metagenomes</taxon>
    </lineage>
</organism>
<accession>A0A645FXF9</accession>
<evidence type="ECO:0000313" key="1">
    <source>
        <dbReference type="EMBL" id="MPN18392.1"/>
    </source>
</evidence>
<protein>
    <submittedName>
        <fullName evidence="1">Uncharacterized protein</fullName>
    </submittedName>
</protein>
<comment type="caution">
    <text evidence="1">The sequence shown here is derived from an EMBL/GenBank/DDBJ whole genome shotgun (WGS) entry which is preliminary data.</text>
</comment>
<dbReference type="EMBL" id="VSSQ01065707">
    <property type="protein sequence ID" value="MPN18392.1"/>
    <property type="molecule type" value="Genomic_DNA"/>
</dbReference>
<proteinExistence type="predicted"/>
<dbReference type="AlphaFoldDB" id="A0A645FXF9"/>
<sequence length="98" mass="11004">MHAAAQTFADSVGRTKHFTEHFSLVGTPSEGVAMTAMGGDYPVTLLKGKRQTRLRCLLSNGEMGGPMHLFPFEEGIDVLFEMTRTHHDRERRLRLFLG</sequence>